<dbReference type="Proteomes" id="UP000825367">
    <property type="component" value="Chromosome"/>
</dbReference>
<dbReference type="GO" id="GO:0016787">
    <property type="term" value="F:hydrolase activity"/>
    <property type="evidence" value="ECO:0007669"/>
    <property type="project" value="UniProtKB-KW"/>
</dbReference>
<dbReference type="CDD" id="cd08023">
    <property type="entry name" value="GH16_laminarinase_like"/>
    <property type="match status" value="1"/>
</dbReference>
<comment type="similarity">
    <text evidence="1">Belongs to the glycosyl hydrolase 16 family.</text>
</comment>
<dbReference type="InterPro" id="IPR050546">
    <property type="entry name" value="Glycosyl_Hydrlase_16"/>
</dbReference>
<dbReference type="PROSITE" id="PS51762">
    <property type="entry name" value="GH16_2"/>
    <property type="match status" value="1"/>
</dbReference>
<evidence type="ECO:0000313" key="5">
    <source>
        <dbReference type="Proteomes" id="UP000825367"/>
    </source>
</evidence>
<sequence length="294" mass="32714">MPPVTSAASIPLYGLAVPDIDRRSLMLMAGFGAVAAALPMPVAGATPTRPQAPPQTTSTPTYLFHDEFDGPAGSAPDPSKWHMAQARELIKNPVFWDRPENMGQYRDDREHVFLDGNSNLVIRATRDNKNKYVSGKVIGNWWGGIGTTWEARIKFNCLTAGCWPAWWLMNDHPEVGGEVDLAEWYGNGEWPSGTTVHARLDGTSFATQPTAIDGNWHTWRVTWNDTGMYFWKDYVEGAEPYFTVPANSLDDWPFNFPDYKLFPVLNLAVSGSGGGDPRPGNYPADMLVDYVRVW</sequence>
<dbReference type="PROSITE" id="PS51318">
    <property type="entry name" value="TAT"/>
    <property type="match status" value="1"/>
</dbReference>
<dbReference type="PANTHER" id="PTHR10963">
    <property type="entry name" value="GLYCOSYL HYDROLASE-RELATED"/>
    <property type="match status" value="1"/>
</dbReference>
<dbReference type="EMBL" id="CP080333">
    <property type="protein sequence ID" value="QYL17412.1"/>
    <property type="molecule type" value="Genomic_DNA"/>
</dbReference>
<dbReference type="InterPro" id="IPR000757">
    <property type="entry name" value="Beta-glucanase-like"/>
</dbReference>
<dbReference type="InterPro" id="IPR006311">
    <property type="entry name" value="TAT_signal"/>
</dbReference>
<proteinExistence type="inferred from homology"/>
<evidence type="ECO:0000256" key="2">
    <source>
        <dbReference type="SAM" id="MobiDB-lite"/>
    </source>
</evidence>
<feature type="domain" description="GH16" evidence="3">
    <location>
        <begin position="47"/>
        <end position="294"/>
    </location>
</feature>
<name>A0ABX8VIQ5_9MYCO</name>
<dbReference type="Pfam" id="PF00722">
    <property type="entry name" value="Glyco_hydro_16"/>
    <property type="match status" value="1"/>
</dbReference>
<gene>
    <name evidence="4" type="ORF">K0O64_02190</name>
</gene>
<feature type="compositionally biased region" description="Low complexity" evidence="2">
    <location>
        <begin position="45"/>
        <end position="61"/>
    </location>
</feature>
<keyword evidence="4" id="KW-0378">Hydrolase</keyword>
<feature type="region of interest" description="Disordered" evidence="2">
    <location>
        <begin position="45"/>
        <end position="79"/>
    </location>
</feature>
<keyword evidence="5" id="KW-1185">Reference proteome</keyword>
<evidence type="ECO:0000259" key="3">
    <source>
        <dbReference type="PROSITE" id="PS51762"/>
    </source>
</evidence>
<dbReference type="PANTHER" id="PTHR10963:SF55">
    <property type="entry name" value="GLYCOSIDE HYDROLASE FAMILY 16 PROTEIN"/>
    <property type="match status" value="1"/>
</dbReference>
<evidence type="ECO:0000256" key="1">
    <source>
        <dbReference type="ARBA" id="ARBA00006865"/>
    </source>
</evidence>
<reference evidence="4 5" key="1">
    <citation type="submission" date="2021-07" db="EMBL/GenBank/DDBJ databases">
        <title>Whole genome sequencing of non-tuberculosis mycobacteria type-strains.</title>
        <authorList>
            <person name="Igarashi Y."/>
            <person name="Osugi A."/>
            <person name="Mitarai S."/>
        </authorList>
    </citation>
    <scope>NUCLEOTIDE SEQUENCE [LARGE SCALE GENOMIC DNA]</scope>
    <source>
        <strain evidence="4 5">JCM 16370</strain>
    </source>
</reference>
<evidence type="ECO:0000313" key="4">
    <source>
        <dbReference type="EMBL" id="QYL17412.1"/>
    </source>
</evidence>
<protein>
    <submittedName>
        <fullName evidence="4">Glycoside hydrolase family 16 protein</fullName>
    </submittedName>
</protein>
<accession>A0ABX8VIQ5</accession>
<organism evidence="4 5">
    <name type="scientific">Mycolicibacterium pallens</name>
    <dbReference type="NCBI Taxonomy" id="370524"/>
    <lineage>
        <taxon>Bacteria</taxon>
        <taxon>Bacillati</taxon>
        <taxon>Actinomycetota</taxon>
        <taxon>Actinomycetes</taxon>
        <taxon>Mycobacteriales</taxon>
        <taxon>Mycobacteriaceae</taxon>
        <taxon>Mycolicibacterium</taxon>
    </lineage>
</organism>